<comment type="similarity">
    <text evidence="2">Belongs to the HD-ZIP homeobox family. Class IV subfamily.</text>
</comment>
<evidence type="ECO:0000256" key="5">
    <source>
        <dbReference type="ARBA" id="ARBA00023125"/>
    </source>
</evidence>
<dbReference type="PROSITE" id="PS50071">
    <property type="entry name" value="HOMEOBOX_2"/>
    <property type="match status" value="1"/>
</dbReference>
<sequence>MDNEGHQQRNNNEDELHGLLVPEDQVDTESTGKDDNDEDYVPKPEMPSKRLKRHTPEQIQELKAAYEQCHHPDDKTRRALGAKIGLEARQVQYWFQNQRTQMQAKALVQDSKTAQQENAALMAENVALRHAMLAKCCVTCGGETVPADLSLEKRRLLAENARLKHEYMRATAFLGKIILEARPTEPPVSSSIHPVLSIVDGRAGRATLLRHAEASMEQFLMLATQGEPLWVPTPDGEVLSYQVYQKKMFPVEHAVCPQGFVREATREAGMVRGTAADLVGILTNANRWSEMFPGVVAGVTAGDIVSGGIFTSRDRLIQLMNAELWVQSPRLRNRSMNFLRYSKLTADRRWAVMDVSVDGILEPEGSHKIDLNVDNAVVPAFHKGCRLLPSGCLVEDMGNGYCKVTWVVHAEYDETTVPTIFRPLHRSGKALGAHRWLASLQRQREFLAVLHSSHVPSSDNTAAATAISSVGRRGILELAQRMMSSFYSAVSGPVTQPSSSIDEWHGSTGSGDKRIDAAVRMVTWRKSGSMLVLSASTTVWLPNTPPRLVFEYLCNDQRRGEWDTLANGAAVKELGSIATGHLAGNAISVLCPNVTDGIRCKMLILQETCTDASCSMVVYAPVEEKSMLAVMNGGEHASVFLLPSGFAILPDGHGKARHAACTSSAPGGHGNTAGSLLTVACQALLLGSAPGNHAAGAFDDVGKLLRRAIKKIKVAVKAKIVVPSLV</sequence>
<evidence type="ECO:0000256" key="10">
    <source>
        <dbReference type="RuleBase" id="RU000682"/>
    </source>
</evidence>
<evidence type="ECO:0000256" key="8">
    <source>
        <dbReference type="ARBA" id="ARBA00023242"/>
    </source>
</evidence>
<dbReference type="EMBL" id="LWDX02003030">
    <property type="protein sequence ID" value="OEL38095.1"/>
    <property type="molecule type" value="Genomic_DNA"/>
</dbReference>
<dbReference type="AlphaFoldDB" id="A0A1E5WKZ3"/>
<dbReference type="SMART" id="SM00389">
    <property type="entry name" value="HOX"/>
    <property type="match status" value="1"/>
</dbReference>
<dbReference type="PANTHER" id="PTHR45654:SF110">
    <property type="entry name" value="HOMEOBOX DOMAIN-CONTAINING PROTEIN"/>
    <property type="match status" value="1"/>
</dbReference>
<feature type="domain" description="Homeobox" evidence="12">
    <location>
        <begin position="45"/>
        <end position="105"/>
    </location>
</feature>
<evidence type="ECO:0000313" key="15">
    <source>
        <dbReference type="Proteomes" id="UP000095767"/>
    </source>
</evidence>
<evidence type="ECO:0000259" key="13">
    <source>
        <dbReference type="PROSITE" id="PS50848"/>
    </source>
</evidence>
<protein>
    <submittedName>
        <fullName evidence="14">Homeobox-leucine zipper protein ANTHOCYANINLESS 2</fullName>
    </submittedName>
</protein>
<evidence type="ECO:0000256" key="11">
    <source>
        <dbReference type="SAM" id="MobiDB-lite"/>
    </source>
</evidence>
<keyword evidence="4" id="KW-0175">Coiled coil</keyword>
<dbReference type="Pfam" id="PF00046">
    <property type="entry name" value="Homeodomain"/>
    <property type="match status" value="1"/>
</dbReference>
<name>A0A1E5WKZ3_9POAL</name>
<dbReference type="Gene3D" id="1.10.10.60">
    <property type="entry name" value="Homeodomain-like"/>
    <property type="match status" value="1"/>
</dbReference>
<proteinExistence type="inferred from homology"/>
<evidence type="ECO:0000256" key="7">
    <source>
        <dbReference type="ARBA" id="ARBA00023163"/>
    </source>
</evidence>
<dbReference type="PROSITE" id="PS50848">
    <property type="entry name" value="START"/>
    <property type="match status" value="1"/>
</dbReference>
<dbReference type="OrthoDB" id="684146at2759"/>
<keyword evidence="5 9" id="KW-0238">DNA-binding</keyword>
<evidence type="ECO:0000256" key="1">
    <source>
        <dbReference type="ARBA" id="ARBA00004123"/>
    </source>
</evidence>
<dbReference type="InterPro" id="IPR009057">
    <property type="entry name" value="Homeodomain-like_sf"/>
</dbReference>
<reference evidence="14 15" key="1">
    <citation type="submission" date="2016-09" db="EMBL/GenBank/DDBJ databases">
        <title>The draft genome of Dichanthelium oligosanthes: A C3 panicoid grass species.</title>
        <authorList>
            <person name="Studer A.J."/>
            <person name="Schnable J.C."/>
            <person name="Brutnell T.P."/>
        </authorList>
    </citation>
    <scope>NUCLEOTIDE SEQUENCE [LARGE SCALE GENOMIC DNA]</scope>
    <source>
        <strain evidence="15">cv. Kellogg 1175</strain>
        <tissue evidence="14">Leaf</tissue>
    </source>
</reference>
<keyword evidence="7" id="KW-0804">Transcription</keyword>
<keyword evidence="6 9" id="KW-0371">Homeobox</keyword>
<dbReference type="GO" id="GO:0005634">
    <property type="term" value="C:nucleus"/>
    <property type="evidence" value="ECO:0007669"/>
    <property type="project" value="UniProtKB-SubCell"/>
</dbReference>
<feature type="DNA-binding region" description="Homeobox" evidence="9">
    <location>
        <begin position="47"/>
        <end position="106"/>
    </location>
</feature>
<evidence type="ECO:0000256" key="9">
    <source>
        <dbReference type="PROSITE-ProRule" id="PRU00108"/>
    </source>
</evidence>
<dbReference type="Pfam" id="PF25797">
    <property type="entry name" value="PDF2_C"/>
    <property type="match status" value="1"/>
</dbReference>
<dbReference type="SUPFAM" id="SSF55961">
    <property type="entry name" value="Bet v1-like"/>
    <property type="match status" value="2"/>
</dbReference>
<dbReference type="CDD" id="cd00086">
    <property type="entry name" value="homeodomain"/>
    <property type="match status" value="1"/>
</dbReference>
<evidence type="ECO:0000313" key="14">
    <source>
        <dbReference type="EMBL" id="OEL38095.1"/>
    </source>
</evidence>
<evidence type="ECO:0000259" key="12">
    <source>
        <dbReference type="PROSITE" id="PS50071"/>
    </source>
</evidence>
<dbReference type="SMART" id="SM00234">
    <property type="entry name" value="START"/>
    <property type="match status" value="1"/>
</dbReference>
<gene>
    <name evidence="14" type="ORF">BAE44_0000886</name>
</gene>
<dbReference type="PANTHER" id="PTHR45654">
    <property type="entry name" value="HOMEOBOX-LEUCINE ZIPPER PROTEIN MERISTEM L1"/>
    <property type="match status" value="1"/>
</dbReference>
<feature type="domain" description="START" evidence="13">
    <location>
        <begin position="201"/>
        <end position="449"/>
    </location>
</feature>
<dbReference type="Pfam" id="PF01852">
    <property type="entry name" value="START"/>
    <property type="match status" value="1"/>
</dbReference>
<keyword evidence="8 9" id="KW-0539">Nucleus</keyword>
<dbReference type="GO" id="GO:0003677">
    <property type="term" value="F:DNA binding"/>
    <property type="evidence" value="ECO:0007669"/>
    <property type="project" value="UniProtKB-UniRule"/>
</dbReference>
<organism evidence="14 15">
    <name type="scientific">Dichanthelium oligosanthes</name>
    <dbReference type="NCBI Taxonomy" id="888268"/>
    <lineage>
        <taxon>Eukaryota</taxon>
        <taxon>Viridiplantae</taxon>
        <taxon>Streptophyta</taxon>
        <taxon>Embryophyta</taxon>
        <taxon>Tracheophyta</taxon>
        <taxon>Spermatophyta</taxon>
        <taxon>Magnoliopsida</taxon>
        <taxon>Liliopsida</taxon>
        <taxon>Poales</taxon>
        <taxon>Poaceae</taxon>
        <taxon>PACMAD clade</taxon>
        <taxon>Panicoideae</taxon>
        <taxon>Panicodae</taxon>
        <taxon>Paniceae</taxon>
        <taxon>Dichantheliinae</taxon>
        <taxon>Dichanthelium</taxon>
    </lineage>
</organism>
<comment type="subcellular location">
    <subcellularLocation>
        <location evidence="1 9 10">Nucleus</location>
    </subcellularLocation>
</comment>
<dbReference type="InterPro" id="IPR042160">
    <property type="entry name" value="HD-Zip_IV"/>
</dbReference>
<accession>A0A1E5WKZ3</accession>
<feature type="region of interest" description="Disordered" evidence="11">
    <location>
        <begin position="1"/>
        <end position="54"/>
    </location>
</feature>
<dbReference type="STRING" id="888268.A0A1E5WKZ3"/>
<feature type="compositionally biased region" description="Basic and acidic residues" evidence="11">
    <location>
        <begin position="1"/>
        <end position="17"/>
    </location>
</feature>
<evidence type="ECO:0000256" key="4">
    <source>
        <dbReference type="ARBA" id="ARBA00023054"/>
    </source>
</evidence>
<keyword evidence="15" id="KW-1185">Reference proteome</keyword>
<dbReference type="InterPro" id="IPR001356">
    <property type="entry name" value="HD"/>
</dbReference>
<dbReference type="InterPro" id="IPR002913">
    <property type="entry name" value="START_lipid-bd_dom"/>
</dbReference>
<dbReference type="InterPro" id="IPR057993">
    <property type="entry name" value="HD-Zip_IV_C"/>
</dbReference>
<comment type="caution">
    <text evidence="14">The sequence shown here is derived from an EMBL/GenBank/DDBJ whole genome shotgun (WGS) entry which is preliminary data.</text>
</comment>
<dbReference type="CDD" id="cd08875">
    <property type="entry name" value="START_ArGLABRA2_like"/>
    <property type="match status" value="1"/>
</dbReference>
<dbReference type="Proteomes" id="UP000095767">
    <property type="component" value="Unassembled WGS sequence"/>
</dbReference>
<evidence type="ECO:0000256" key="3">
    <source>
        <dbReference type="ARBA" id="ARBA00023015"/>
    </source>
</evidence>
<evidence type="ECO:0000256" key="2">
    <source>
        <dbReference type="ARBA" id="ARBA00006789"/>
    </source>
</evidence>
<keyword evidence="3" id="KW-0805">Transcription regulation</keyword>
<dbReference type="SUPFAM" id="SSF46689">
    <property type="entry name" value="Homeodomain-like"/>
    <property type="match status" value="1"/>
</dbReference>
<feature type="compositionally biased region" description="Basic and acidic residues" evidence="11">
    <location>
        <begin position="30"/>
        <end position="48"/>
    </location>
</feature>
<evidence type="ECO:0000256" key="6">
    <source>
        <dbReference type="ARBA" id="ARBA00023155"/>
    </source>
</evidence>
<dbReference type="GO" id="GO:0008289">
    <property type="term" value="F:lipid binding"/>
    <property type="evidence" value="ECO:0007669"/>
    <property type="project" value="InterPro"/>
</dbReference>